<comment type="caution">
    <text evidence="2">The sequence shown here is derived from an EMBL/GenBank/DDBJ whole genome shotgun (WGS) entry which is preliminary data.</text>
</comment>
<dbReference type="OrthoDB" id="3731475at2"/>
<keyword evidence="1" id="KW-0812">Transmembrane</keyword>
<dbReference type="AlphaFoldDB" id="S2VYX9"/>
<keyword evidence="1" id="KW-0472">Membrane</keyword>
<dbReference type="HOGENOM" id="CLU_1720732_0_0_11"/>
<feature type="transmembrane region" description="Helical" evidence="1">
    <location>
        <begin position="7"/>
        <end position="29"/>
    </location>
</feature>
<feature type="transmembrane region" description="Helical" evidence="1">
    <location>
        <begin position="35"/>
        <end position="55"/>
    </location>
</feature>
<proteinExistence type="predicted"/>
<dbReference type="STRING" id="883161.HMPREF9306_01397"/>
<keyword evidence="1" id="KW-1133">Transmembrane helix</keyword>
<accession>S2VYX9</accession>
<gene>
    <name evidence="2" type="ORF">HMPREF9306_01397</name>
</gene>
<evidence type="ECO:0000256" key="1">
    <source>
        <dbReference type="SAM" id="Phobius"/>
    </source>
</evidence>
<feature type="transmembrane region" description="Helical" evidence="1">
    <location>
        <begin position="99"/>
        <end position="118"/>
    </location>
</feature>
<evidence type="ECO:0008006" key="4">
    <source>
        <dbReference type="Google" id="ProtNLM"/>
    </source>
</evidence>
<feature type="transmembrane region" description="Helical" evidence="1">
    <location>
        <begin position="67"/>
        <end position="87"/>
    </location>
</feature>
<name>S2VYX9_9ACTN</name>
<sequence>MNWQKKLTMTALVSSLVTLLVVCLLGVFISGTDGALGSLTGGAVVLVFFFSGQLISTFSLTRSNLGFGFSVTMVGLVLRFVFVGISFWAVGRYLNIEPIWLVIGALATLISWLTGLLIGHSRARIPVYDAPYKAKRDVAEACGQTSGGDTPR</sequence>
<evidence type="ECO:0000313" key="3">
    <source>
        <dbReference type="Proteomes" id="UP000014417"/>
    </source>
</evidence>
<protein>
    <recommendedName>
        <fullName evidence="4">ATP synthase I</fullName>
    </recommendedName>
</protein>
<evidence type="ECO:0000313" key="2">
    <source>
        <dbReference type="EMBL" id="EPD32698.1"/>
    </source>
</evidence>
<dbReference type="RefSeq" id="WP_016456225.1">
    <property type="nucleotide sequence ID" value="NZ_KE150269.1"/>
</dbReference>
<dbReference type="Proteomes" id="UP000014417">
    <property type="component" value="Unassembled WGS sequence"/>
</dbReference>
<reference evidence="2 3" key="1">
    <citation type="submission" date="2013-04" db="EMBL/GenBank/DDBJ databases">
        <title>The Genome Sequence of Propionimicrobium lymphophilum ACS-093-V-SCH5.</title>
        <authorList>
            <consortium name="The Broad Institute Genomics Platform"/>
            <person name="Earl A."/>
            <person name="Ward D."/>
            <person name="Feldgarden M."/>
            <person name="Gevers D."/>
            <person name="Saerens B."/>
            <person name="Vaneechoutte M."/>
            <person name="Walker B."/>
            <person name="Young S."/>
            <person name="Zeng Q."/>
            <person name="Gargeya S."/>
            <person name="Fitzgerald M."/>
            <person name="Haas B."/>
            <person name="Abouelleil A."/>
            <person name="Allen A.W."/>
            <person name="Alvarado L."/>
            <person name="Arachchi H.M."/>
            <person name="Berlin A.M."/>
            <person name="Chapman S.B."/>
            <person name="Gainer-Dewar J."/>
            <person name="Goldberg J."/>
            <person name="Griggs A."/>
            <person name="Gujja S."/>
            <person name="Hansen M."/>
            <person name="Howarth C."/>
            <person name="Imamovic A."/>
            <person name="Ireland A."/>
            <person name="Larimer J."/>
            <person name="McCowan C."/>
            <person name="Murphy C."/>
            <person name="Pearson M."/>
            <person name="Poon T.W."/>
            <person name="Priest M."/>
            <person name="Roberts A."/>
            <person name="Saif S."/>
            <person name="Shea T."/>
            <person name="Sisk P."/>
            <person name="Sykes S."/>
            <person name="Wortman J."/>
            <person name="Nusbaum C."/>
            <person name="Birren B."/>
        </authorList>
    </citation>
    <scope>NUCLEOTIDE SEQUENCE [LARGE SCALE GENOMIC DNA]</scope>
    <source>
        <strain evidence="2 3">ACS-093-V-SCH5</strain>
    </source>
</reference>
<dbReference type="EMBL" id="AGZR01000008">
    <property type="protein sequence ID" value="EPD32698.1"/>
    <property type="molecule type" value="Genomic_DNA"/>
</dbReference>
<organism evidence="2 3">
    <name type="scientific">Propionimicrobium lymphophilum ACS-093-V-SCH5</name>
    <dbReference type="NCBI Taxonomy" id="883161"/>
    <lineage>
        <taxon>Bacteria</taxon>
        <taxon>Bacillati</taxon>
        <taxon>Actinomycetota</taxon>
        <taxon>Actinomycetes</taxon>
        <taxon>Propionibacteriales</taxon>
        <taxon>Propionibacteriaceae</taxon>
        <taxon>Propionimicrobium</taxon>
    </lineage>
</organism>
<keyword evidence="3" id="KW-1185">Reference proteome</keyword>